<evidence type="ECO:0000313" key="2">
    <source>
        <dbReference type="EMBL" id="KAK2959757.1"/>
    </source>
</evidence>
<organism evidence="2 3">
    <name type="scientific">Blattamonas nauphoetae</name>
    <dbReference type="NCBI Taxonomy" id="2049346"/>
    <lineage>
        <taxon>Eukaryota</taxon>
        <taxon>Metamonada</taxon>
        <taxon>Preaxostyla</taxon>
        <taxon>Oxymonadida</taxon>
        <taxon>Blattamonas</taxon>
    </lineage>
</organism>
<name>A0ABQ9Y7L6_9EUKA</name>
<dbReference type="EMBL" id="JARBJD010000027">
    <property type="protein sequence ID" value="KAK2959757.1"/>
    <property type="molecule type" value="Genomic_DNA"/>
</dbReference>
<evidence type="ECO:0000313" key="3">
    <source>
        <dbReference type="Proteomes" id="UP001281761"/>
    </source>
</evidence>
<gene>
    <name evidence="2" type="ORF">BLNAU_5246</name>
</gene>
<reference evidence="2 3" key="1">
    <citation type="journal article" date="2022" name="bioRxiv">
        <title>Genomics of Preaxostyla Flagellates Illuminates Evolutionary Transitions and the Path Towards Mitochondrial Loss.</title>
        <authorList>
            <person name="Novak L.V.F."/>
            <person name="Treitli S.C."/>
            <person name="Pyrih J."/>
            <person name="Halakuc P."/>
            <person name="Pipaliya S.V."/>
            <person name="Vacek V."/>
            <person name="Brzon O."/>
            <person name="Soukal P."/>
            <person name="Eme L."/>
            <person name="Dacks J.B."/>
            <person name="Karnkowska A."/>
            <person name="Elias M."/>
            <person name="Hampl V."/>
        </authorList>
    </citation>
    <scope>NUCLEOTIDE SEQUENCE [LARGE SCALE GENOMIC DNA]</scope>
    <source>
        <strain evidence="2">NAU3</strain>
        <tissue evidence="2">Gut</tissue>
    </source>
</reference>
<dbReference type="Proteomes" id="UP001281761">
    <property type="component" value="Unassembled WGS sequence"/>
</dbReference>
<proteinExistence type="predicted"/>
<keyword evidence="3" id="KW-1185">Reference proteome</keyword>
<protein>
    <submittedName>
        <fullName evidence="2">Uncharacterized protein</fullName>
    </submittedName>
</protein>
<feature type="region of interest" description="Disordered" evidence="1">
    <location>
        <begin position="1"/>
        <end position="45"/>
    </location>
</feature>
<comment type="caution">
    <text evidence="2">The sequence shown here is derived from an EMBL/GenBank/DDBJ whole genome shotgun (WGS) entry which is preliminary data.</text>
</comment>
<sequence>MPPKHEFRRNLHVTQHSQRTERIGSSTSGSHIVHSPIPSSLEITNESPLDSNPIYSVTELGTSTVNERQYIKISKQILQYDMKLKRINFETISEQPHLEAHETALPTSITSDWRLVLQDSITIEDLRRGCISLFDQIDTDLPLSQTEMNHAVRFLEYATLHNQHRISSDSKLLETILSEDVCFQTNHSSALLKIVCHPSNTLRTVALSFLDASISNSFLHDFYFTGAVTRLLPQLLERLKPHEIPLNATTIKFHRHLISILGHFFSISSTEDVSRCLEIEEYPSDAEILQSEKLDAIFTPSFVYLRSFISAPVCPTDTLSGFILLSTAMPFIGIAQNRISYTIFPEVKRFFGEIRKDIVKELASMLSLSSMNEVELCLHSDCMDLKTVEPWLKGFEYLLNRVSGETQFSDLGTLAVALFMSNRPRLLYLIFHSDGKFGLEFYDKSISSSPLDTKSLWTLFTPTQPRHATILLTALSHLQIQ</sequence>
<feature type="compositionally biased region" description="Polar residues" evidence="1">
    <location>
        <begin position="12"/>
        <end position="30"/>
    </location>
</feature>
<evidence type="ECO:0000256" key="1">
    <source>
        <dbReference type="SAM" id="MobiDB-lite"/>
    </source>
</evidence>
<accession>A0ABQ9Y7L6</accession>